<keyword evidence="6" id="KW-0143">Chaperone</keyword>
<keyword evidence="5 9" id="KW-0697">Rotamase</keyword>
<comment type="catalytic activity">
    <reaction evidence="1 9 10">
        <text>[protein]-peptidylproline (omega=180) = [protein]-peptidylproline (omega=0)</text>
        <dbReference type="Rhea" id="RHEA:16237"/>
        <dbReference type="Rhea" id="RHEA-COMP:10747"/>
        <dbReference type="Rhea" id="RHEA-COMP:10748"/>
        <dbReference type="ChEBI" id="CHEBI:83833"/>
        <dbReference type="ChEBI" id="CHEBI:83834"/>
        <dbReference type="EC" id="5.2.1.8"/>
    </reaction>
</comment>
<comment type="subcellular location">
    <subcellularLocation>
        <location evidence="2">Cytoplasm</location>
    </subcellularLocation>
</comment>
<name>M6D4P1_9LEPT</name>
<dbReference type="GO" id="GO:0003755">
    <property type="term" value="F:peptidyl-prolyl cis-trans isomerase activity"/>
    <property type="evidence" value="ECO:0007669"/>
    <property type="project" value="UniProtKB-UniRule"/>
</dbReference>
<evidence type="ECO:0000256" key="4">
    <source>
        <dbReference type="ARBA" id="ARBA00022490"/>
    </source>
</evidence>
<keyword evidence="4" id="KW-0963">Cytoplasm</keyword>
<evidence type="ECO:0000256" key="9">
    <source>
        <dbReference type="PROSITE-ProRule" id="PRU00277"/>
    </source>
</evidence>
<evidence type="ECO:0000313" key="13">
    <source>
        <dbReference type="Proteomes" id="UP000011988"/>
    </source>
</evidence>
<dbReference type="OrthoDB" id="9808891at2"/>
<dbReference type="Pfam" id="PF00254">
    <property type="entry name" value="FKBP_C"/>
    <property type="match status" value="1"/>
</dbReference>
<dbReference type="GO" id="GO:0005737">
    <property type="term" value="C:cytoplasm"/>
    <property type="evidence" value="ECO:0007669"/>
    <property type="project" value="UniProtKB-SubCell"/>
</dbReference>
<dbReference type="Proteomes" id="UP000011988">
    <property type="component" value="Unassembled WGS sequence"/>
</dbReference>
<comment type="function">
    <text evidence="8">Also involved in hydrogenase metallocenter assembly, probably by participating in the nickel insertion step. This function in hydrogenase biosynthesis requires chaperone activity and the presence of the metal-binding domain, but not PPIase activity.</text>
</comment>
<evidence type="ECO:0000256" key="2">
    <source>
        <dbReference type="ARBA" id="ARBA00004496"/>
    </source>
</evidence>
<evidence type="ECO:0000256" key="10">
    <source>
        <dbReference type="RuleBase" id="RU003915"/>
    </source>
</evidence>
<evidence type="ECO:0000256" key="5">
    <source>
        <dbReference type="ARBA" id="ARBA00023110"/>
    </source>
</evidence>
<dbReference type="EMBL" id="ANIK01000028">
    <property type="protein sequence ID" value="EMJ96198.1"/>
    <property type="molecule type" value="Genomic_DNA"/>
</dbReference>
<protein>
    <recommendedName>
        <fullName evidence="10">Peptidyl-prolyl cis-trans isomerase</fullName>
        <ecNumber evidence="10">5.2.1.8</ecNumber>
    </recommendedName>
</protein>
<evidence type="ECO:0000259" key="11">
    <source>
        <dbReference type="PROSITE" id="PS50059"/>
    </source>
</evidence>
<dbReference type="EC" id="5.2.1.8" evidence="10"/>
<dbReference type="PANTHER" id="PTHR47861">
    <property type="entry name" value="FKBP-TYPE PEPTIDYL-PROLYL CIS-TRANS ISOMERASE SLYD"/>
    <property type="match status" value="1"/>
</dbReference>
<feature type="domain" description="PPIase FKBP-type" evidence="11">
    <location>
        <begin position="3"/>
        <end position="87"/>
    </location>
</feature>
<dbReference type="PATRIC" id="fig|1218565.3.peg.1545"/>
<dbReference type="GO" id="GO:0042026">
    <property type="term" value="P:protein refolding"/>
    <property type="evidence" value="ECO:0007669"/>
    <property type="project" value="UniProtKB-ARBA"/>
</dbReference>
<evidence type="ECO:0000256" key="1">
    <source>
        <dbReference type="ARBA" id="ARBA00000971"/>
    </source>
</evidence>
<dbReference type="AlphaFoldDB" id="M6D4P1"/>
<evidence type="ECO:0000256" key="6">
    <source>
        <dbReference type="ARBA" id="ARBA00023186"/>
    </source>
</evidence>
<comment type="similarity">
    <text evidence="3 10">Belongs to the FKBP-type PPIase family.</text>
</comment>
<dbReference type="SUPFAM" id="SSF54534">
    <property type="entry name" value="FKBP-like"/>
    <property type="match status" value="1"/>
</dbReference>
<dbReference type="PROSITE" id="PS50059">
    <property type="entry name" value="FKBP_PPIASE"/>
    <property type="match status" value="1"/>
</dbReference>
<accession>M6D4P1</accession>
<organism evidence="12 13">
    <name type="scientific">Leptospira alstonii serovar Sichuan str. 79601</name>
    <dbReference type="NCBI Taxonomy" id="1218565"/>
    <lineage>
        <taxon>Bacteria</taxon>
        <taxon>Pseudomonadati</taxon>
        <taxon>Spirochaetota</taxon>
        <taxon>Spirochaetia</taxon>
        <taxon>Leptospirales</taxon>
        <taxon>Leptospiraceae</taxon>
        <taxon>Leptospira</taxon>
    </lineage>
</organism>
<proteinExistence type="inferred from homology"/>
<dbReference type="InterPro" id="IPR001179">
    <property type="entry name" value="PPIase_FKBP_dom"/>
</dbReference>
<dbReference type="Gene3D" id="3.10.50.40">
    <property type="match status" value="1"/>
</dbReference>
<comment type="caution">
    <text evidence="12">The sequence shown here is derived from an EMBL/GenBank/DDBJ whole genome shotgun (WGS) entry which is preliminary data.</text>
</comment>
<dbReference type="PANTHER" id="PTHR47861:SF3">
    <property type="entry name" value="FKBP-TYPE PEPTIDYL-PROLYL CIS-TRANS ISOMERASE SLYD"/>
    <property type="match status" value="1"/>
</dbReference>
<keyword evidence="7 9" id="KW-0413">Isomerase</keyword>
<reference evidence="12 13" key="1">
    <citation type="submission" date="2013-01" db="EMBL/GenBank/DDBJ databases">
        <authorList>
            <person name="Harkins D.M."/>
            <person name="Durkin A.S."/>
            <person name="Brinkac L.M."/>
            <person name="Haft D.H."/>
            <person name="Selengut J.D."/>
            <person name="Sanka R."/>
            <person name="DePew J."/>
            <person name="Purushe J."/>
            <person name="Galloway R.L."/>
            <person name="Vinetz J.M."/>
            <person name="Sutton G.G."/>
            <person name="Nierman W.C."/>
            <person name="Fouts D.E."/>
        </authorList>
    </citation>
    <scope>NUCLEOTIDE SEQUENCE [LARGE SCALE GENOMIC DNA]</scope>
    <source>
        <strain evidence="12 13">79601</strain>
    </source>
</reference>
<evidence type="ECO:0000256" key="7">
    <source>
        <dbReference type="ARBA" id="ARBA00023235"/>
    </source>
</evidence>
<evidence type="ECO:0000256" key="8">
    <source>
        <dbReference type="ARBA" id="ARBA00037071"/>
    </source>
</evidence>
<sequence>MKTRVITFHYTLHDNEGNLIDSSEGKAPLSYLEGVGHIISGLEEEMKKMETGEKRKINVSAENAYGMKDPDLIFDVPKSQFPPNEDLQVGMMFQTDEPDKVFTITELQEESVIVDGNHPLAGVNLVFDVELTGIREATEEEISHGHVHGEGGHHHHH</sequence>
<evidence type="ECO:0000256" key="3">
    <source>
        <dbReference type="ARBA" id="ARBA00006577"/>
    </source>
</evidence>
<gene>
    <name evidence="12" type="ORF">LEP1GSC194_0552</name>
</gene>
<evidence type="ECO:0000313" key="12">
    <source>
        <dbReference type="EMBL" id="EMJ96198.1"/>
    </source>
</evidence>
<dbReference type="RefSeq" id="WP_020772949.1">
    <property type="nucleotide sequence ID" value="NZ_ANIK01000028.1"/>
</dbReference>
<dbReference type="InterPro" id="IPR046357">
    <property type="entry name" value="PPIase_dom_sf"/>
</dbReference>